<dbReference type="HOGENOM" id="CLU_018544_14_1_1"/>
<dbReference type="EMBL" id="KN831774">
    <property type="protein sequence ID" value="KIM44210.1"/>
    <property type="molecule type" value="Genomic_DNA"/>
</dbReference>
<accession>A0A0C3C5T3</accession>
<reference evidence="1 2" key="1">
    <citation type="submission" date="2014-04" db="EMBL/GenBank/DDBJ databases">
        <authorList>
            <consortium name="DOE Joint Genome Institute"/>
            <person name="Kuo A."/>
            <person name="Gay G."/>
            <person name="Dore J."/>
            <person name="Kohler A."/>
            <person name="Nagy L.G."/>
            <person name="Floudas D."/>
            <person name="Copeland A."/>
            <person name="Barry K.W."/>
            <person name="Cichocki N."/>
            <person name="Veneault-Fourrey C."/>
            <person name="LaButti K."/>
            <person name="Lindquist E.A."/>
            <person name="Lipzen A."/>
            <person name="Lundell T."/>
            <person name="Morin E."/>
            <person name="Murat C."/>
            <person name="Sun H."/>
            <person name="Tunlid A."/>
            <person name="Henrissat B."/>
            <person name="Grigoriev I.V."/>
            <person name="Hibbett D.S."/>
            <person name="Martin F."/>
            <person name="Nordberg H.P."/>
            <person name="Cantor M.N."/>
            <person name="Hua S.X."/>
        </authorList>
    </citation>
    <scope>NUCLEOTIDE SEQUENCE [LARGE SCALE GENOMIC DNA]</scope>
    <source>
        <strain evidence="2">h7</strain>
    </source>
</reference>
<organism evidence="1 2">
    <name type="scientific">Hebeloma cylindrosporum</name>
    <dbReference type="NCBI Taxonomy" id="76867"/>
    <lineage>
        <taxon>Eukaryota</taxon>
        <taxon>Fungi</taxon>
        <taxon>Dikarya</taxon>
        <taxon>Basidiomycota</taxon>
        <taxon>Agaricomycotina</taxon>
        <taxon>Agaricomycetes</taxon>
        <taxon>Agaricomycetidae</taxon>
        <taxon>Agaricales</taxon>
        <taxon>Agaricineae</taxon>
        <taxon>Hymenogastraceae</taxon>
        <taxon>Hebeloma</taxon>
    </lineage>
</organism>
<dbReference type="Proteomes" id="UP000053424">
    <property type="component" value="Unassembled WGS sequence"/>
</dbReference>
<evidence type="ECO:0000313" key="1">
    <source>
        <dbReference type="EMBL" id="KIM44210.1"/>
    </source>
</evidence>
<gene>
    <name evidence="1" type="ORF">M413DRAFT_25659</name>
</gene>
<protein>
    <submittedName>
        <fullName evidence="1">Uncharacterized protein</fullName>
    </submittedName>
</protein>
<name>A0A0C3C5T3_HEBCY</name>
<dbReference type="InterPro" id="IPR032675">
    <property type="entry name" value="LRR_dom_sf"/>
</dbReference>
<dbReference type="Gene3D" id="3.80.10.10">
    <property type="entry name" value="Ribonuclease Inhibitor"/>
    <property type="match status" value="1"/>
</dbReference>
<evidence type="ECO:0000313" key="2">
    <source>
        <dbReference type="Proteomes" id="UP000053424"/>
    </source>
</evidence>
<sequence>MAALCSRCSTKLLRPARCTVFHGTPCAACTEDIELEKEINELESRIEKIHVKRRALRTIMNENHDLLIHRFPPEIASHIFIQSTLPSTCFGKSDRNNDGQLYLGAVCQKWRQLAWATPGVWTSLCIAFRRYNNNSPQIVNEWLERSATLPLTVRLKDSWGWLDRDSDDEIVKHLNKHSARWHDMHFELAPRRLHLLCGSSQGNLLRRLVLCKSSAQCWERPSFSTFSMKSIPSPTDLTLTKIGLQYVDIIWNNITVASVDKVGVDDCFELIRRASLLETLTLRSINPSSNSFPIPNTRIVQSRLHSLELFEITQETVLTTILDALCLPSLQQFIHHRSPLPVDDLSAFVGYFFSSCLKTLKISVLHVNDHQLTTLLPHLSSLEFLELRATSGFEWPPTEELFTLLCASESHESPIFLPHLRSLEFLCRFHFPWKWIPQIFALSRWKSLKVKVDIDLHLVEHYEAEAKQLLELVEEGFDLSFVRLSNYWVDEMRNIDFLEEYKAKQRCS</sequence>
<proteinExistence type="predicted"/>
<reference evidence="2" key="2">
    <citation type="submission" date="2015-01" db="EMBL/GenBank/DDBJ databases">
        <title>Evolutionary Origins and Diversification of the Mycorrhizal Mutualists.</title>
        <authorList>
            <consortium name="DOE Joint Genome Institute"/>
            <consortium name="Mycorrhizal Genomics Consortium"/>
            <person name="Kohler A."/>
            <person name="Kuo A."/>
            <person name="Nagy L.G."/>
            <person name="Floudas D."/>
            <person name="Copeland A."/>
            <person name="Barry K.W."/>
            <person name="Cichocki N."/>
            <person name="Veneault-Fourrey C."/>
            <person name="LaButti K."/>
            <person name="Lindquist E.A."/>
            <person name="Lipzen A."/>
            <person name="Lundell T."/>
            <person name="Morin E."/>
            <person name="Murat C."/>
            <person name="Riley R."/>
            <person name="Ohm R."/>
            <person name="Sun H."/>
            <person name="Tunlid A."/>
            <person name="Henrissat B."/>
            <person name="Grigoriev I.V."/>
            <person name="Hibbett D.S."/>
            <person name="Martin F."/>
        </authorList>
    </citation>
    <scope>NUCLEOTIDE SEQUENCE [LARGE SCALE GENOMIC DNA]</scope>
    <source>
        <strain evidence="2">h7</strain>
    </source>
</reference>
<dbReference type="OrthoDB" id="2269034at2759"/>
<dbReference type="AlphaFoldDB" id="A0A0C3C5T3"/>
<keyword evidence="2" id="KW-1185">Reference proteome</keyword>
<dbReference type="SUPFAM" id="SSF52047">
    <property type="entry name" value="RNI-like"/>
    <property type="match status" value="1"/>
</dbReference>